<protein>
    <submittedName>
        <fullName evidence="2">Uncharacterized protein</fullName>
    </submittedName>
</protein>
<evidence type="ECO:0000313" key="2">
    <source>
        <dbReference type="EMBL" id="NOK07469.1"/>
    </source>
</evidence>
<name>A0A7Y4JMI1_9BACT</name>
<dbReference type="AlphaFoldDB" id="A0A7Y4JMI1"/>
<sequence length="512" mass="55443">MARQGVVRKVRRGGGTLPRSTAKRTRGRASTAALQEESEESRLATEAARAPGAAATTVDIRNLPACIREAILAAQDTDPGPSEPTDYHQLRGRLEAARATLSPLYREAVLVPYLRTLEQIGPQGFADALVRDPGREAEAGLLMDTAQAILQNGEGFQRIATDAFEEVVSDLYDGFLSAEDRRGVQPPDQGTLAPLVKWGHPDFGPYTWSVDTAFSILGLECGIVNLPPSQGRTGLLAWAALGHEVGGHDILHADTGLPEELSTVVYDRLQKQGLSAFADYLARRIDETAADVLGLLNMGPAAGIGLVGYFRAVDASFGGPGRLGNVGASSDPHPADIVRGYLAGSVVKRLRFSQAEAWAQLIFDEVDKDLSPAELRLGAQHVTPEQVRMSADMVADAIMTHRAKALEGQSLAWIQNWRNHDEQRVQQLRRRLATGVGSLTEELASGTYAAHVVAAGVVAGLAEGSDVRKIFDRMLRMLKQMHDRNPAWGPLFIRHRGDVVPRFHYPLSARKT</sequence>
<feature type="region of interest" description="Disordered" evidence="1">
    <location>
        <begin position="1"/>
        <end position="50"/>
    </location>
</feature>
<reference evidence="2 3" key="1">
    <citation type="submission" date="2020-05" db="EMBL/GenBank/DDBJ databases">
        <authorList>
            <person name="Whitworth D."/>
        </authorList>
    </citation>
    <scope>NUCLEOTIDE SEQUENCE [LARGE SCALE GENOMIC DNA]</scope>
    <source>
        <strain evidence="2 3">CA046A</strain>
    </source>
</reference>
<evidence type="ECO:0000256" key="1">
    <source>
        <dbReference type="SAM" id="MobiDB-lite"/>
    </source>
</evidence>
<comment type="caution">
    <text evidence="2">The sequence shown here is derived from an EMBL/GenBank/DDBJ whole genome shotgun (WGS) entry which is preliminary data.</text>
</comment>
<evidence type="ECO:0000313" key="3">
    <source>
        <dbReference type="Proteomes" id="UP000528460"/>
    </source>
</evidence>
<dbReference type="EMBL" id="JABFJW010000001">
    <property type="protein sequence ID" value="NOK07469.1"/>
    <property type="molecule type" value="Genomic_DNA"/>
</dbReference>
<feature type="compositionally biased region" description="Basic residues" evidence="1">
    <location>
        <begin position="1"/>
        <end position="12"/>
    </location>
</feature>
<proteinExistence type="predicted"/>
<accession>A0A7Y4JMI1</accession>
<gene>
    <name evidence="2" type="ORF">HNS30_00190</name>
</gene>
<dbReference type="Proteomes" id="UP000528460">
    <property type="component" value="Unassembled WGS sequence"/>
</dbReference>
<organism evidence="2 3">
    <name type="scientific">Corallococcus exercitus</name>
    <dbReference type="NCBI Taxonomy" id="2316736"/>
    <lineage>
        <taxon>Bacteria</taxon>
        <taxon>Pseudomonadati</taxon>
        <taxon>Myxococcota</taxon>
        <taxon>Myxococcia</taxon>
        <taxon>Myxococcales</taxon>
        <taxon>Cystobacterineae</taxon>
        <taxon>Myxococcaceae</taxon>
        <taxon>Corallococcus</taxon>
    </lineage>
</organism>